<dbReference type="Proteomes" id="UP001220256">
    <property type="component" value="Unassembled WGS sequence"/>
</dbReference>
<accession>A0ABQ8WLY3</accession>
<proteinExistence type="predicted"/>
<evidence type="ECO:0000313" key="2">
    <source>
        <dbReference type="Proteomes" id="UP001220256"/>
    </source>
</evidence>
<organism evidence="1 2">
    <name type="scientific">Penicillium chrysogenum</name>
    <name type="common">Penicillium notatum</name>
    <dbReference type="NCBI Taxonomy" id="5076"/>
    <lineage>
        <taxon>Eukaryota</taxon>
        <taxon>Fungi</taxon>
        <taxon>Dikarya</taxon>
        <taxon>Ascomycota</taxon>
        <taxon>Pezizomycotina</taxon>
        <taxon>Eurotiomycetes</taxon>
        <taxon>Eurotiomycetidae</taxon>
        <taxon>Eurotiales</taxon>
        <taxon>Aspergillaceae</taxon>
        <taxon>Penicillium</taxon>
        <taxon>Penicillium chrysogenum species complex</taxon>
    </lineage>
</organism>
<feature type="non-terminal residue" evidence="1">
    <location>
        <position position="1"/>
    </location>
</feature>
<keyword evidence="2" id="KW-1185">Reference proteome</keyword>
<dbReference type="EMBL" id="JAPVEB010000003">
    <property type="protein sequence ID" value="KAJ5271058.1"/>
    <property type="molecule type" value="Genomic_DNA"/>
</dbReference>
<protein>
    <submittedName>
        <fullName evidence="1">Uncharacterized protein</fullName>
    </submittedName>
</protein>
<comment type="caution">
    <text evidence="1">The sequence shown here is derived from an EMBL/GenBank/DDBJ whole genome shotgun (WGS) entry which is preliminary data.</text>
</comment>
<gene>
    <name evidence="1" type="ORF">N7505_006816</name>
</gene>
<name>A0ABQ8WLY3_PENCH</name>
<evidence type="ECO:0000313" key="1">
    <source>
        <dbReference type="EMBL" id="KAJ5271058.1"/>
    </source>
</evidence>
<sequence>LEVGIGQCTFVLSVATLILYNYRLSCTNHLAPVTSLPLRLSSSLSPLTSSVSHLLSFVYLFQLLANRVTERNNAQAAITRAIAAIRSGYEHIIAHYNANQPPDVLVMVTNAIDASIAISEHRWMQYDIEEQRALECFRLILCRHLKGAQLELTSSISIWRPRYIQGRCCRYSEGVTAPSVSSSSGPATWRQRQWERKVRQYSTVNGTLDAKGVVGKLQAKEMASNNIITLPDELDLMQLRQLAVRITERNNTRANIIRARVAIQSAYVQIMAHYEHGQLPDVLVAVTNAIIDSLVTLEHRWTLCNIEEQGDLECFRLFLWRQSGSAGTRE</sequence>
<reference evidence="1 2" key="1">
    <citation type="journal article" date="2023" name="IMA Fungus">
        <title>Comparative genomic study of the Penicillium genus elucidates a diverse pangenome and 15 lateral gene transfer events.</title>
        <authorList>
            <person name="Petersen C."/>
            <person name="Sorensen T."/>
            <person name="Nielsen M.R."/>
            <person name="Sondergaard T.E."/>
            <person name="Sorensen J.L."/>
            <person name="Fitzpatrick D.A."/>
            <person name="Frisvad J.C."/>
            <person name="Nielsen K.L."/>
        </authorList>
    </citation>
    <scope>NUCLEOTIDE SEQUENCE [LARGE SCALE GENOMIC DNA]</scope>
    <source>
        <strain evidence="1 2">IBT 3361</strain>
    </source>
</reference>